<feature type="chain" id="PRO_5046625330" evidence="1">
    <location>
        <begin position="21"/>
        <end position="201"/>
    </location>
</feature>
<keyword evidence="3" id="KW-1185">Reference proteome</keyword>
<dbReference type="Proteomes" id="UP001320876">
    <property type="component" value="Unassembled WGS sequence"/>
</dbReference>
<gene>
    <name evidence="2" type="ORF">OKA05_00490</name>
</gene>
<dbReference type="EMBL" id="JAPDDT010000001">
    <property type="protein sequence ID" value="MCW1921010.1"/>
    <property type="molecule type" value="Genomic_DNA"/>
</dbReference>
<evidence type="ECO:0000313" key="2">
    <source>
        <dbReference type="EMBL" id="MCW1921010.1"/>
    </source>
</evidence>
<name>A0ABT3GBL0_9BACT</name>
<sequence length="201" mass="22389">MNLPRCLLAILLLMVTNSRSEPPAFLPPDQSSTEGTHTISIKRTFANDELGKLILAAESLAPPRAEVVSVLEDRGNEAMQRLQPKDLWWYSSFDSTLIPYALTSGCLTHLTERSNAFVKSVAEGKPIIGSKHSKLNYTATAARHEQIELEGQKFRNVTVVTMNLEWSQQSMWFSKKRVVVFDGNGKTVRVFHDGTTDVGVI</sequence>
<organism evidence="2 3">
    <name type="scientific">Luteolibacter arcticus</name>
    <dbReference type="NCBI Taxonomy" id="1581411"/>
    <lineage>
        <taxon>Bacteria</taxon>
        <taxon>Pseudomonadati</taxon>
        <taxon>Verrucomicrobiota</taxon>
        <taxon>Verrucomicrobiia</taxon>
        <taxon>Verrucomicrobiales</taxon>
        <taxon>Verrucomicrobiaceae</taxon>
        <taxon>Luteolibacter</taxon>
    </lineage>
</organism>
<evidence type="ECO:0000313" key="3">
    <source>
        <dbReference type="Proteomes" id="UP001320876"/>
    </source>
</evidence>
<reference evidence="2 3" key="1">
    <citation type="submission" date="2022-10" db="EMBL/GenBank/DDBJ databases">
        <title>Luteolibacter arcticus strain CCTCC AB 2014275, whole genome shotgun sequencing project.</title>
        <authorList>
            <person name="Zhao G."/>
            <person name="Shen L."/>
        </authorList>
    </citation>
    <scope>NUCLEOTIDE SEQUENCE [LARGE SCALE GENOMIC DNA]</scope>
    <source>
        <strain evidence="2 3">CCTCC AB 2014275</strain>
    </source>
</reference>
<evidence type="ECO:0000256" key="1">
    <source>
        <dbReference type="SAM" id="SignalP"/>
    </source>
</evidence>
<accession>A0ABT3GBL0</accession>
<comment type="caution">
    <text evidence="2">The sequence shown here is derived from an EMBL/GenBank/DDBJ whole genome shotgun (WGS) entry which is preliminary data.</text>
</comment>
<feature type="signal peptide" evidence="1">
    <location>
        <begin position="1"/>
        <end position="20"/>
    </location>
</feature>
<proteinExistence type="predicted"/>
<keyword evidence="1" id="KW-0732">Signal</keyword>
<dbReference type="RefSeq" id="WP_264485119.1">
    <property type="nucleotide sequence ID" value="NZ_JAPDDT010000001.1"/>
</dbReference>
<protein>
    <submittedName>
        <fullName evidence="2">Uncharacterized protein</fullName>
    </submittedName>
</protein>